<evidence type="ECO:0000313" key="1">
    <source>
        <dbReference type="EMBL" id="KAJ8007593.1"/>
    </source>
</evidence>
<organism evidence="1 2">
    <name type="scientific">Dallia pectoralis</name>
    <name type="common">Alaska blackfish</name>
    <dbReference type="NCBI Taxonomy" id="75939"/>
    <lineage>
        <taxon>Eukaryota</taxon>
        <taxon>Metazoa</taxon>
        <taxon>Chordata</taxon>
        <taxon>Craniata</taxon>
        <taxon>Vertebrata</taxon>
        <taxon>Euteleostomi</taxon>
        <taxon>Actinopterygii</taxon>
        <taxon>Neopterygii</taxon>
        <taxon>Teleostei</taxon>
        <taxon>Protacanthopterygii</taxon>
        <taxon>Esociformes</taxon>
        <taxon>Umbridae</taxon>
        <taxon>Dallia</taxon>
    </lineage>
</organism>
<dbReference type="EMBL" id="CM055735">
    <property type="protein sequence ID" value="KAJ8007593.1"/>
    <property type="molecule type" value="Genomic_DNA"/>
</dbReference>
<protein>
    <submittedName>
        <fullName evidence="1">Uncharacterized protein</fullName>
    </submittedName>
</protein>
<keyword evidence="2" id="KW-1185">Reference proteome</keyword>
<name>A0ACC2GVF4_DALPE</name>
<evidence type="ECO:0000313" key="2">
    <source>
        <dbReference type="Proteomes" id="UP001157502"/>
    </source>
</evidence>
<accession>A0ACC2GVF4</accession>
<sequence>MRRDRLPEHHTSLLHSGTGCSDNIPLRMRFWRPCRYLHLKHIAHCDLKPENVLLASPDPFPQVKLCDFGFAASSARNRSAAPWWARPAYLAPEVISSHGYNRSLDMWAVGVILYVSLVERSLQRDEDISQQITNAAFMYPRVPWVTISLEGDP</sequence>
<reference evidence="1" key="1">
    <citation type="submission" date="2021-05" db="EMBL/GenBank/DDBJ databases">
        <authorList>
            <person name="Pan Q."/>
            <person name="Jouanno E."/>
            <person name="Zahm M."/>
            <person name="Klopp C."/>
            <person name="Cabau C."/>
            <person name="Louis A."/>
            <person name="Berthelot C."/>
            <person name="Parey E."/>
            <person name="Roest Crollius H."/>
            <person name="Montfort J."/>
            <person name="Robinson-Rechavi M."/>
            <person name="Bouchez O."/>
            <person name="Lampietro C."/>
            <person name="Lopez Roques C."/>
            <person name="Donnadieu C."/>
            <person name="Postlethwait J."/>
            <person name="Bobe J."/>
            <person name="Dillon D."/>
            <person name="Chandos A."/>
            <person name="von Hippel F."/>
            <person name="Guiguen Y."/>
        </authorList>
    </citation>
    <scope>NUCLEOTIDE SEQUENCE</scope>
    <source>
        <strain evidence="1">YG-Jan2019</strain>
    </source>
</reference>
<gene>
    <name evidence="1" type="ORF">DPEC_G00095640</name>
</gene>
<comment type="caution">
    <text evidence="1">The sequence shown here is derived from an EMBL/GenBank/DDBJ whole genome shotgun (WGS) entry which is preliminary data.</text>
</comment>
<proteinExistence type="predicted"/>
<dbReference type="Proteomes" id="UP001157502">
    <property type="component" value="Chromosome 8"/>
</dbReference>